<reference evidence="4 5" key="1">
    <citation type="submission" date="2020-03" db="EMBL/GenBank/DDBJ databases">
        <title>Metabolic flexibility allows generalist bacteria to become dominant in a frequently disturbed ecosystem.</title>
        <authorList>
            <person name="Chen Y.-J."/>
            <person name="Leung P.M."/>
            <person name="Bay S.K."/>
            <person name="Hugenholtz P."/>
            <person name="Kessler A.J."/>
            <person name="Shelley G."/>
            <person name="Waite D.W."/>
            <person name="Cook P.L."/>
            <person name="Greening C."/>
        </authorList>
    </citation>
    <scope>NUCLEOTIDE SEQUENCE [LARGE SCALE GENOMIC DNA]</scope>
    <source>
        <strain evidence="4">SS_bin_28</strain>
    </source>
</reference>
<protein>
    <submittedName>
        <fullName evidence="4">NTP transferase domain-containing protein</fullName>
    </submittedName>
</protein>
<evidence type="ECO:0000259" key="3">
    <source>
        <dbReference type="Pfam" id="PF00483"/>
    </source>
</evidence>
<comment type="caution">
    <text evidence="4">The sequence shown here is derived from an EMBL/GenBank/DDBJ whole genome shotgun (WGS) entry which is preliminary data.</text>
</comment>
<dbReference type="InterPro" id="IPR050065">
    <property type="entry name" value="GlmU-like"/>
</dbReference>
<dbReference type="GO" id="GO:0016779">
    <property type="term" value="F:nucleotidyltransferase activity"/>
    <property type="evidence" value="ECO:0007669"/>
    <property type="project" value="UniProtKB-KW"/>
</dbReference>
<accession>A0A7Y2H2S5</accession>
<dbReference type="InterPro" id="IPR029044">
    <property type="entry name" value="Nucleotide-diphossugar_trans"/>
</dbReference>
<keyword evidence="2" id="KW-0548">Nucleotidyltransferase</keyword>
<evidence type="ECO:0000313" key="5">
    <source>
        <dbReference type="Proteomes" id="UP000547674"/>
    </source>
</evidence>
<keyword evidence="1 4" id="KW-0808">Transferase</keyword>
<dbReference type="EMBL" id="JABDJR010000471">
    <property type="protein sequence ID" value="NNF07414.1"/>
    <property type="molecule type" value="Genomic_DNA"/>
</dbReference>
<dbReference type="InterPro" id="IPR005835">
    <property type="entry name" value="NTP_transferase_dom"/>
</dbReference>
<dbReference type="Proteomes" id="UP000547674">
    <property type="component" value="Unassembled WGS sequence"/>
</dbReference>
<sequence>MKAIIIAAGFGSRLWPITQQVPKTLLPFGDSTILGNILENFGAIGVREFALVVGFKEDLIRDYLSQHDNFGYSIKFVSNPEYERGNGLSVFAAREHLCSDGPNFLSMSDHLVHPNALRSFRDVQSSSSLLLTDSNIDEVHDIDDATKVLQDGNKILRIGKELEDYNALDTGIFRVTGEFMSALEASIQAGEESISHGVRRLIEAGKFQSAPFPDNAAWVDVDTPDALLFAKKNQHRYLEANPSADPSPEAVR</sequence>
<name>A0A7Y2H2S5_UNCEI</name>
<dbReference type="PANTHER" id="PTHR43584">
    <property type="entry name" value="NUCLEOTIDYL TRANSFERASE"/>
    <property type="match status" value="1"/>
</dbReference>
<dbReference type="Pfam" id="PF00483">
    <property type="entry name" value="NTP_transferase"/>
    <property type="match status" value="1"/>
</dbReference>
<dbReference type="PANTHER" id="PTHR43584:SF8">
    <property type="entry name" value="N-ACETYLMURAMATE ALPHA-1-PHOSPHATE URIDYLYLTRANSFERASE"/>
    <property type="match status" value="1"/>
</dbReference>
<evidence type="ECO:0000313" key="4">
    <source>
        <dbReference type="EMBL" id="NNF07414.1"/>
    </source>
</evidence>
<evidence type="ECO:0000256" key="2">
    <source>
        <dbReference type="ARBA" id="ARBA00022695"/>
    </source>
</evidence>
<dbReference type="SUPFAM" id="SSF53448">
    <property type="entry name" value="Nucleotide-diphospho-sugar transferases"/>
    <property type="match status" value="1"/>
</dbReference>
<proteinExistence type="predicted"/>
<feature type="domain" description="Nucleotidyl transferase" evidence="3">
    <location>
        <begin position="2"/>
        <end position="118"/>
    </location>
</feature>
<dbReference type="AlphaFoldDB" id="A0A7Y2H2S5"/>
<evidence type="ECO:0000256" key="1">
    <source>
        <dbReference type="ARBA" id="ARBA00022679"/>
    </source>
</evidence>
<gene>
    <name evidence="4" type="ORF">HKN21_11685</name>
</gene>
<dbReference type="Gene3D" id="3.90.550.10">
    <property type="entry name" value="Spore Coat Polysaccharide Biosynthesis Protein SpsA, Chain A"/>
    <property type="match status" value="1"/>
</dbReference>
<organism evidence="4 5">
    <name type="scientific">Eiseniibacteriota bacterium</name>
    <dbReference type="NCBI Taxonomy" id="2212470"/>
    <lineage>
        <taxon>Bacteria</taxon>
        <taxon>Candidatus Eiseniibacteriota</taxon>
    </lineage>
</organism>